<accession>A0A0G4HGT8</accession>
<dbReference type="Pfam" id="PF01145">
    <property type="entry name" value="Band_7"/>
    <property type="match status" value="1"/>
</dbReference>
<evidence type="ECO:0000259" key="1">
    <source>
        <dbReference type="SMART" id="SM00244"/>
    </source>
</evidence>
<dbReference type="SUPFAM" id="SSF117892">
    <property type="entry name" value="Band 7/SPFH domain"/>
    <property type="match status" value="1"/>
</dbReference>
<dbReference type="PANTHER" id="PTHR43327:SF10">
    <property type="entry name" value="STOMATIN-LIKE PROTEIN 2, MITOCHONDRIAL"/>
    <property type="match status" value="1"/>
</dbReference>
<organism evidence="2">
    <name type="scientific">Chromera velia CCMP2878</name>
    <dbReference type="NCBI Taxonomy" id="1169474"/>
    <lineage>
        <taxon>Eukaryota</taxon>
        <taxon>Sar</taxon>
        <taxon>Alveolata</taxon>
        <taxon>Colpodellida</taxon>
        <taxon>Chromeraceae</taxon>
        <taxon>Chromera</taxon>
    </lineage>
</organism>
<dbReference type="InterPro" id="IPR036013">
    <property type="entry name" value="Band_7/SPFH_dom_sf"/>
</dbReference>
<dbReference type="SMART" id="SM00244">
    <property type="entry name" value="PHB"/>
    <property type="match status" value="1"/>
</dbReference>
<dbReference type="InterPro" id="IPR050710">
    <property type="entry name" value="Band7/mec-2_domain"/>
</dbReference>
<evidence type="ECO:0000313" key="2">
    <source>
        <dbReference type="EMBL" id="CEM43170.1"/>
    </source>
</evidence>
<protein>
    <recommendedName>
        <fullName evidence="1">Band 7 domain-containing protein</fullName>
    </recommendedName>
</protein>
<sequence>MNFLGLSNTVKVEQSDAAIVEDGDGQFVSVLYGGKHKLNKHHKVVGTVSRRLQEYTVRVDCASKESITSTYEIRFQAEVVHGSEQTAFYELREPQATMESLSADRMRQSIRSYTLAQVYQMREEIAHDVTRGLCEQLEGKGWRATHVIITEIIPPPEVVEEWKRKAEEKRKEVKM</sequence>
<gene>
    <name evidence="2" type="ORF">Cvel_27358</name>
</gene>
<dbReference type="EMBL" id="CDMZ01002628">
    <property type="protein sequence ID" value="CEM43170.1"/>
    <property type="molecule type" value="Genomic_DNA"/>
</dbReference>
<feature type="domain" description="Band 7" evidence="1">
    <location>
        <begin position="7"/>
        <end position="166"/>
    </location>
</feature>
<dbReference type="VEuPathDB" id="CryptoDB:Cvel_27358"/>
<reference evidence="2" key="1">
    <citation type="submission" date="2014-11" db="EMBL/GenBank/DDBJ databases">
        <authorList>
            <person name="Otto D Thomas"/>
            <person name="Naeem Raeece"/>
        </authorList>
    </citation>
    <scope>NUCLEOTIDE SEQUENCE</scope>
</reference>
<proteinExistence type="predicted"/>
<dbReference type="PANTHER" id="PTHR43327">
    <property type="entry name" value="STOMATIN-LIKE PROTEIN 2, MITOCHONDRIAL"/>
    <property type="match status" value="1"/>
</dbReference>
<name>A0A0G4HGT8_9ALVE</name>
<dbReference type="Gene3D" id="3.30.479.30">
    <property type="entry name" value="Band 7 domain"/>
    <property type="match status" value="1"/>
</dbReference>
<dbReference type="PhylomeDB" id="A0A0G4HGT8"/>
<dbReference type="InterPro" id="IPR001107">
    <property type="entry name" value="Band_7"/>
</dbReference>
<dbReference type="AlphaFoldDB" id="A0A0G4HGT8"/>